<dbReference type="InterPro" id="IPR029033">
    <property type="entry name" value="His_PPase_superfam"/>
</dbReference>
<keyword evidence="1" id="KW-0378">Hydrolase</keyword>
<organism evidence="2">
    <name type="scientific">marine sediment metagenome</name>
    <dbReference type="NCBI Taxonomy" id="412755"/>
    <lineage>
        <taxon>unclassified sequences</taxon>
        <taxon>metagenomes</taxon>
        <taxon>ecological metagenomes</taxon>
    </lineage>
</organism>
<dbReference type="PIRSF" id="PIRSF000709">
    <property type="entry name" value="6PFK_2-Ptase"/>
    <property type="match status" value="1"/>
</dbReference>
<accession>X0V0D5</accession>
<gene>
    <name evidence="2" type="ORF">S01H1_39252</name>
</gene>
<evidence type="ECO:0000313" key="2">
    <source>
        <dbReference type="EMBL" id="GAG11535.1"/>
    </source>
</evidence>
<dbReference type="PANTHER" id="PTHR46517:SF1">
    <property type="entry name" value="FRUCTOSE-2,6-BISPHOSPHATASE TIGAR"/>
    <property type="match status" value="1"/>
</dbReference>
<dbReference type="GO" id="GO:0005829">
    <property type="term" value="C:cytosol"/>
    <property type="evidence" value="ECO:0007669"/>
    <property type="project" value="TreeGrafter"/>
</dbReference>
<dbReference type="InterPro" id="IPR051695">
    <property type="entry name" value="Phosphoglycerate_Mutase"/>
</dbReference>
<dbReference type="InterPro" id="IPR013078">
    <property type="entry name" value="His_Pase_superF_clade-1"/>
</dbReference>
<dbReference type="SUPFAM" id="SSF53254">
    <property type="entry name" value="Phosphoglycerate mutase-like"/>
    <property type="match status" value="1"/>
</dbReference>
<name>X0V0D5_9ZZZZ</name>
<dbReference type="GO" id="GO:0004331">
    <property type="term" value="F:fructose-2,6-bisphosphate 2-phosphatase activity"/>
    <property type="evidence" value="ECO:0007669"/>
    <property type="project" value="TreeGrafter"/>
</dbReference>
<reference evidence="2" key="1">
    <citation type="journal article" date="2014" name="Front. Microbiol.">
        <title>High frequency of phylogenetically diverse reductive dehalogenase-homologous genes in deep subseafloor sedimentary metagenomes.</title>
        <authorList>
            <person name="Kawai M."/>
            <person name="Futagami T."/>
            <person name="Toyoda A."/>
            <person name="Takaki Y."/>
            <person name="Nishi S."/>
            <person name="Hori S."/>
            <person name="Arai W."/>
            <person name="Tsubouchi T."/>
            <person name="Morono Y."/>
            <person name="Uchiyama I."/>
            <person name="Ito T."/>
            <person name="Fujiyama A."/>
            <person name="Inagaki F."/>
            <person name="Takami H."/>
        </authorList>
    </citation>
    <scope>NUCLEOTIDE SEQUENCE</scope>
    <source>
        <strain evidence="2">Expedition CK06-06</strain>
    </source>
</reference>
<comment type="caution">
    <text evidence="2">The sequence shown here is derived from an EMBL/GenBank/DDBJ whole genome shotgun (WGS) entry which is preliminary data.</text>
</comment>
<dbReference type="GO" id="GO:0043456">
    <property type="term" value="P:regulation of pentose-phosphate shunt"/>
    <property type="evidence" value="ECO:0007669"/>
    <property type="project" value="TreeGrafter"/>
</dbReference>
<dbReference type="GO" id="GO:0045820">
    <property type="term" value="P:negative regulation of glycolytic process"/>
    <property type="evidence" value="ECO:0007669"/>
    <property type="project" value="TreeGrafter"/>
</dbReference>
<evidence type="ECO:0008006" key="3">
    <source>
        <dbReference type="Google" id="ProtNLM"/>
    </source>
</evidence>
<protein>
    <recommendedName>
        <fullName evidence="3">Histidine phosphatase family protein</fullName>
    </recommendedName>
</protein>
<dbReference type="EMBL" id="BARS01024758">
    <property type="protein sequence ID" value="GAG11535.1"/>
    <property type="molecule type" value="Genomic_DNA"/>
</dbReference>
<dbReference type="Gene3D" id="3.40.50.1240">
    <property type="entry name" value="Phosphoglycerate mutase-like"/>
    <property type="match status" value="1"/>
</dbReference>
<proteinExistence type="predicted"/>
<sequence length="144" mass="16992">MQAQKAAEVLKKKKIDIIFTSEFFRTNETADIINQYHNIKIKVDKRLDDRKTGFTGESERTFLKFLIDSGDFWNAKHKNGESFEEEKKRVITFLKNLKKSSYENVLIVTHGEPIQIINSYFNNLNNNKMFKFKVANCQIMEFNL</sequence>
<dbReference type="CDD" id="cd07067">
    <property type="entry name" value="HP_PGM_like"/>
    <property type="match status" value="1"/>
</dbReference>
<evidence type="ECO:0000256" key="1">
    <source>
        <dbReference type="ARBA" id="ARBA00022801"/>
    </source>
</evidence>
<dbReference type="PANTHER" id="PTHR46517">
    <property type="entry name" value="FRUCTOSE-2,6-BISPHOSPHATASE TIGAR"/>
    <property type="match status" value="1"/>
</dbReference>
<dbReference type="AlphaFoldDB" id="X0V0D5"/>
<dbReference type="Pfam" id="PF00300">
    <property type="entry name" value="His_Phos_1"/>
    <property type="match status" value="1"/>
</dbReference>